<dbReference type="Proteomes" id="UP000515369">
    <property type="component" value="Chromosome"/>
</dbReference>
<dbReference type="RefSeq" id="WP_182461305.1">
    <property type="nucleotide sequence ID" value="NZ_CP059732.1"/>
</dbReference>
<protein>
    <submittedName>
        <fullName evidence="1">Uncharacterized protein</fullName>
    </submittedName>
</protein>
<sequence length="147" mass="15935">MQVELFPAATAPEPAAKSRKKAASIPVNRSVLGTFSFDSWVSYPARAVNAEDGLRIEFSVPIHSDLVAAINNPDKTEILCKYRVKKGFKWGELGRRATIKIEADLSQGPKGGLYLHCKSVEILNPVAINSSKPSSAQLKKWAKAATA</sequence>
<dbReference type="KEGG" id="sfol:H3H32_03580"/>
<reference evidence="1 2" key="1">
    <citation type="submission" date="2020-07" db="EMBL/GenBank/DDBJ databases">
        <title>Spirosoma foliorum sp. nov., isolated from the leaves on the Nejang mountain Korea, Republic of.</title>
        <authorList>
            <person name="Ho H."/>
            <person name="Lee Y.-J."/>
            <person name="Nurcahyanto D.-A."/>
            <person name="Kim S.-G."/>
        </authorList>
    </citation>
    <scope>NUCLEOTIDE SEQUENCE [LARGE SCALE GENOMIC DNA]</scope>
    <source>
        <strain evidence="1 2">PL0136</strain>
    </source>
</reference>
<dbReference type="AlphaFoldDB" id="A0A7G5GYV7"/>
<gene>
    <name evidence="1" type="ORF">H3H32_03580</name>
</gene>
<evidence type="ECO:0000313" key="2">
    <source>
        <dbReference type="Proteomes" id="UP000515369"/>
    </source>
</evidence>
<evidence type="ECO:0000313" key="1">
    <source>
        <dbReference type="EMBL" id="QMW04049.1"/>
    </source>
</evidence>
<keyword evidence="2" id="KW-1185">Reference proteome</keyword>
<proteinExistence type="predicted"/>
<dbReference type="EMBL" id="CP059732">
    <property type="protein sequence ID" value="QMW04049.1"/>
    <property type="molecule type" value="Genomic_DNA"/>
</dbReference>
<organism evidence="1 2">
    <name type="scientific">Spirosoma foliorum</name>
    <dbReference type="NCBI Taxonomy" id="2710596"/>
    <lineage>
        <taxon>Bacteria</taxon>
        <taxon>Pseudomonadati</taxon>
        <taxon>Bacteroidota</taxon>
        <taxon>Cytophagia</taxon>
        <taxon>Cytophagales</taxon>
        <taxon>Cytophagaceae</taxon>
        <taxon>Spirosoma</taxon>
    </lineage>
</organism>
<accession>A0A7G5GYV7</accession>
<name>A0A7G5GYV7_9BACT</name>